<reference evidence="2" key="1">
    <citation type="journal article" date="2023" name="Nat. Plants">
        <title>Single-cell RNA sequencing provides a high-resolution roadmap for understanding the multicellular compartmentation of specialized metabolism.</title>
        <authorList>
            <person name="Sun S."/>
            <person name="Shen X."/>
            <person name="Li Y."/>
            <person name="Li Y."/>
            <person name="Wang S."/>
            <person name="Li R."/>
            <person name="Zhang H."/>
            <person name="Shen G."/>
            <person name="Guo B."/>
            <person name="Wei J."/>
            <person name="Xu J."/>
            <person name="St-Pierre B."/>
            <person name="Chen S."/>
            <person name="Sun C."/>
        </authorList>
    </citation>
    <scope>NUCLEOTIDE SEQUENCE [LARGE SCALE GENOMIC DNA]</scope>
</reference>
<dbReference type="EMBL" id="CM044706">
    <property type="protein sequence ID" value="KAI5658020.1"/>
    <property type="molecule type" value="Genomic_DNA"/>
</dbReference>
<evidence type="ECO:0000313" key="2">
    <source>
        <dbReference type="Proteomes" id="UP001060085"/>
    </source>
</evidence>
<organism evidence="1 2">
    <name type="scientific">Catharanthus roseus</name>
    <name type="common">Madagascar periwinkle</name>
    <name type="synonym">Vinca rosea</name>
    <dbReference type="NCBI Taxonomy" id="4058"/>
    <lineage>
        <taxon>Eukaryota</taxon>
        <taxon>Viridiplantae</taxon>
        <taxon>Streptophyta</taxon>
        <taxon>Embryophyta</taxon>
        <taxon>Tracheophyta</taxon>
        <taxon>Spermatophyta</taxon>
        <taxon>Magnoliopsida</taxon>
        <taxon>eudicotyledons</taxon>
        <taxon>Gunneridae</taxon>
        <taxon>Pentapetalae</taxon>
        <taxon>asterids</taxon>
        <taxon>lamiids</taxon>
        <taxon>Gentianales</taxon>
        <taxon>Apocynaceae</taxon>
        <taxon>Rauvolfioideae</taxon>
        <taxon>Vinceae</taxon>
        <taxon>Catharanthinae</taxon>
        <taxon>Catharanthus</taxon>
    </lineage>
</organism>
<sequence>MEYYWSISSWQWTEDMRKQEDYQSKLPRDMYNYYHGGGNEVNAYGRSNHGHENFISKGHDCYGNFTPERHYGVDNFSSHAKSYGNTSYDDYGDRQLSMPSQGVAKVEPFTPSMVDEFQRIKELPQAKTEKSLETHIEKEISNEDSSDNMNEKSIEKEECFETKEKDKVEQKKERLVERFCISNSISVLSKESKYFEYSKEKEYELEKSERTNTLQSLEFKK</sequence>
<gene>
    <name evidence="1" type="ORF">M9H77_26813</name>
</gene>
<proteinExistence type="predicted"/>
<protein>
    <submittedName>
        <fullName evidence="1">Uncharacterized protein</fullName>
    </submittedName>
</protein>
<evidence type="ECO:0000313" key="1">
    <source>
        <dbReference type="EMBL" id="KAI5658020.1"/>
    </source>
</evidence>
<accession>A0ACC0ACA7</accession>
<dbReference type="Proteomes" id="UP001060085">
    <property type="component" value="Linkage Group LG06"/>
</dbReference>
<name>A0ACC0ACA7_CATRO</name>
<comment type="caution">
    <text evidence="1">The sequence shown here is derived from an EMBL/GenBank/DDBJ whole genome shotgun (WGS) entry which is preliminary data.</text>
</comment>
<keyword evidence="2" id="KW-1185">Reference proteome</keyword>